<dbReference type="eggNOG" id="COG0682">
    <property type="taxonomic scope" value="Bacteria"/>
</dbReference>
<feature type="transmembrane region" description="Helical" evidence="7">
    <location>
        <begin position="242"/>
        <end position="260"/>
    </location>
</feature>
<keyword evidence="5 7" id="KW-1133">Transmembrane helix</keyword>
<dbReference type="PANTHER" id="PTHR30589:SF0">
    <property type="entry name" value="PHOSPHATIDYLGLYCEROL--PROLIPOPROTEIN DIACYLGLYCERYL TRANSFERASE"/>
    <property type="match status" value="1"/>
</dbReference>
<name>F2UZE8_ACTVI</name>
<evidence type="ECO:0000256" key="5">
    <source>
        <dbReference type="ARBA" id="ARBA00022989"/>
    </source>
</evidence>
<dbReference type="AlphaFoldDB" id="F2UZE8"/>
<dbReference type="HOGENOM" id="CLU_013386_2_0_11"/>
<evidence type="ECO:0000256" key="4">
    <source>
        <dbReference type="ARBA" id="ARBA00022692"/>
    </source>
</evidence>
<gene>
    <name evidence="7" type="primary">lgt</name>
    <name evidence="10" type="ORF">HMPREF0059_01822</name>
</gene>
<comment type="subcellular location">
    <subcellularLocation>
        <location evidence="7">Cell membrane</location>
        <topology evidence="7">Multi-pass membrane protein</topology>
    </subcellularLocation>
</comment>
<evidence type="ECO:0000313" key="11">
    <source>
        <dbReference type="Proteomes" id="UP000004668"/>
    </source>
</evidence>
<evidence type="ECO:0000256" key="8">
    <source>
        <dbReference type="SAM" id="MobiDB-lite"/>
    </source>
</evidence>
<evidence type="ECO:0000256" key="6">
    <source>
        <dbReference type="ARBA" id="ARBA00023136"/>
    </source>
</evidence>
<feature type="compositionally biased region" description="Acidic residues" evidence="8">
    <location>
        <begin position="318"/>
        <end position="340"/>
    </location>
</feature>
<keyword evidence="6 7" id="KW-0472">Membrane</keyword>
<dbReference type="EC" id="2.5.1.145" evidence="7"/>
<dbReference type="HAMAP" id="MF_01147">
    <property type="entry name" value="Lgt"/>
    <property type="match status" value="1"/>
</dbReference>
<comment type="function">
    <text evidence="7">Catalyzes the transfer of the diacylglyceryl group from phosphatidylglycerol to the sulfhydryl group of the N-terminal cysteine of a prolipoprotein, the first step in the formation of mature lipoproteins.</text>
</comment>
<keyword evidence="2 7" id="KW-1003">Cell membrane</keyword>
<feature type="region of interest" description="Disordered" evidence="8">
    <location>
        <begin position="304"/>
        <end position="360"/>
    </location>
</feature>
<feature type="transmembrane region" description="Helical" evidence="7">
    <location>
        <begin position="151"/>
        <end position="169"/>
    </location>
</feature>
<evidence type="ECO:0000256" key="3">
    <source>
        <dbReference type="ARBA" id="ARBA00022679"/>
    </source>
</evidence>
<dbReference type="PROSITE" id="PS01311">
    <property type="entry name" value="LGT"/>
    <property type="match status" value="1"/>
</dbReference>
<protein>
    <recommendedName>
        <fullName evidence="7">Phosphatidylglycerol--prolipoprotein diacylglyceryl transferase</fullName>
        <ecNumber evidence="7">2.5.1.145</ecNumber>
    </recommendedName>
</protein>
<dbReference type="NCBIfam" id="TIGR00544">
    <property type="entry name" value="lgt"/>
    <property type="match status" value="1"/>
</dbReference>
<feature type="binding site" evidence="7">
    <location>
        <position position="170"/>
    </location>
    <ligand>
        <name>a 1,2-diacyl-sn-glycero-3-phospho-(1'-sn-glycerol)</name>
        <dbReference type="ChEBI" id="CHEBI:64716"/>
    </ligand>
</feature>
<dbReference type="InterPro" id="IPR001640">
    <property type="entry name" value="Lgt"/>
</dbReference>
<sequence>MPVAALSAMMPAMPAMPAMPTPSAMPLTAALRAGIPSPSSAVWYLGPIPVRAYALCILTGVFVAVWWSDRRYRARGGRPELVLDVAIVAVPAGIVGARLYHVVTSPDDYFGPNGDLARIPQTWQGGLGIWGGIAGGVLAGVLLLRHRGLRVAPLADAVAPTLLVAQAIGRLGNWFNQELYGSPTTLPWGLRIDDAHLPAGSTYPPGTLFHPTFLYEALWNLAGAVLLVWIGRRMVARSGATGGRLLWIYLMVYTAGRVWIEMLRIDEAETILGLRLNVWTSIVIFLVGAIGLVLSSRRPLSDAIDRPGHRARKGGSAADEDDSAEDNSAEDGSAEPDSPEEAAPAEPVAAESASPDQEDS</sequence>
<feature type="chain" id="PRO_5003288109" description="Phosphatidylglycerol--prolipoprotein diacylglyceryl transferase" evidence="9">
    <location>
        <begin position="18"/>
        <end position="360"/>
    </location>
</feature>
<dbReference type="PANTHER" id="PTHR30589">
    <property type="entry name" value="PROLIPOPROTEIN DIACYLGLYCERYL TRANSFERASE"/>
    <property type="match status" value="1"/>
</dbReference>
<organism evidence="10 11">
    <name type="scientific">Actinomyces viscosus C505</name>
    <dbReference type="NCBI Taxonomy" id="562973"/>
    <lineage>
        <taxon>Bacteria</taxon>
        <taxon>Bacillati</taxon>
        <taxon>Actinomycetota</taxon>
        <taxon>Actinomycetes</taxon>
        <taxon>Actinomycetales</taxon>
        <taxon>Actinomycetaceae</taxon>
        <taxon>Actinomyces</taxon>
    </lineage>
</organism>
<dbReference type="GO" id="GO:0008961">
    <property type="term" value="F:phosphatidylglycerol-prolipoprotein diacylglyceryl transferase activity"/>
    <property type="evidence" value="ECO:0007669"/>
    <property type="project" value="UniProtKB-UniRule"/>
</dbReference>
<feature type="transmembrane region" description="Helical" evidence="7">
    <location>
        <begin position="81"/>
        <end position="103"/>
    </location>
</feature>
<keyword evidence="9" id="KW-0732">Signal</keyword>
<evidence type="ECO:0000256" key="2">
    <source>
        <dbReference type="ARBA" id="ARBA00022475"/>
    </source>
</evidence>
<evidence type="ECO:0000256" key="1">
    <source>
        <dbReference type="ARBA" id="ARBA00007150"/>
    </source>
</evidence>
<evidence type="ECO:0000256" key="7">
    <source>
        <dbReference type="HAMAP-Rule" id="MF_01147"/>
    </source>
</evidence>
<feature type="transmembrane region" description="Helical" evidence="7">
    <location>
        <begin position="272"/>
        <end position="294"/>
    </location>
</feature>
<evidence type="ECO:0000256" key="9">
    <source>
        <dbReference type="SAM" id="SignalP"/>
    </source>
</evidence>
<dbReference type="GO" id="GO:0042158">
    <property type="term" value="P:lipoprotein biosynthetic process"/>
    <property type="evidence" value="ECO:0007669"/>
    <property type="project" value="UniProtKB-UniRule"/>
</dbReference>
<dbReference type="Pfam" id="PF01790">
    <property type="entry name" value="LGT"/>
    <property type="match status" value="1"/>
</dbReference>
<keyword evidence="10" id="KW-0449">Lipoprotein</keyword>
<dbReference type="Proteomes" id="UP000004668">
    <property type="component" value="Unassembled WGS sequence"/>
</dbReference>
<reference evidence="10 11" key="2">
    <citation type="submission" date="2011-10" db="EMBL/GenBank/DDBJ databases">
        <title>The Genome Sequence of Actinomyces viscosus C505.</title>
        <authorList>
            <consortium name="The Broad Institute Genome Sequencing Platform"/>
            <consortium name="The Broad Institute Genome Sequencing Center for Infectious Disease"/>
            <person name="Earl A."/>
            <person name="Ward D."/>
            <person name="Feldgarden M."/>
            <person name="Gevers D."/>
            <person name="Sibley C.D."/>
            <person name="Field T.R."/>
            <person name="Grinwis M."/>
            <person name="Eshaghurshan C.S."/>
            <person name="Surette M.G."/>
            <person name="Young S.K."/>
            <person name="Zeng Q."/>
            <person name="Gargeya S."/>
            <person name="Fitzgerald M."/>
            <person name="Haas B."/>
            <person name="Abouelleil A."/>
            <person name="Alvarado L."/>
            <person name="Arachchi H.M."/>
            <person name="Berlin A."/>
            <person name="Brown A."/>
            <person name="Chapman S.B."/>
            <person name="Chen Z."/>
            <person name="Dunbar C."/>
            <person name="Freedman E."/>
            <person name="Gearin G."/>
            <person name="Goldberg J."/>
            <person name="Griggs A."/>
            <person name="Gujja S."/>
            <person name="Heiman D."/>
            <person name="Howarth C."/>
            <person name="Larson L."/>
            <person name="Lui A."/>
            <person name="MacDonald P.J.P."/>
            <person name="Montmayeur A."/>
            <person name="Murphy C."/>
            <person name="Neiman D."/>
            <person name="Pearson M."/>
            <person name="Priest M."/>
            <person name="Roberts A."/>
            <person name="Saif S."/>
            <person name="Shea T."/>
            <person name="Shenoy N."/>
            <person name="Sisk P."/>
            <person name="Stolte C."/>
            <person name="Sykes S."/>
            <person name="Wortman J."/>
            <person name="Nusbaum C."/>
            <person name="Birren B."/>
        </authorList>
    </citation>
    <scope>NUCLEOTIDE SEQUENCE [LARGE SCALE GENOMIC DNA]</scope>
    <source>
        <strain evidence="10 11">C505</strain>
    </source>
</reference>
<evidence type="ECO:0000313" key="10">
    <source>
        <dbReference type="EMBL" id="EGE37552.2"/>
    </source>
</evidence>
<keyword evidence="3 7" id="KW-0808">Transferase</keyword>
<keyword evidence="4 7" id="KW-0812">Transmembrane</keyword>
<comment type="caution">
    <text evidence="10">The sequence shown here is derived from an EMBL/GenBank/DDBJ whole genome shotgun (WGS) entry which is preliminary data.</text>
</comment>
<dbReference type="UniPathway" id="UPA00664"/>
<feature type="signal peptide" evidence="9">
    <location>
        <begin position="1"/>
        <end position="17"/>
    </location>
</feature>
<comment type="catalytic activity">
    <reaction evidence="7">
        <text>L-cysteinyl-[prolipoprotein] + a 1,2-diacyl-sn-glycero-3-phospho-(1'-sn-glycerol) = an S-1,2-diacyl-sn-glyceryl-L-cysteinyl-[prolipoprotein] + sn-glycerol 1-phosphate + H(+)</text>
        <dbReference type="Rhea" id="RHEA:56712"/>
        <dbReference type="Rhea" id="RHEA-COMP:14679"/>
        <dbReference type="Rhea" id="RHEA-COMP:14680"/>
        <dbReference type="ChEBI" id="CHEBI:15378"/>
        <dbReference type="ChEBI" id="CHEBI:29950"/>
        <dbReference type="ChEBI" id="CHEBI:57685"/>
        <dbReference type="ChEBI" id="CHEBI:64716"/>
        <dbReference type="ChEBI" id="CHEBI:140658"/>
        <dbReference type="EC" id="2.5.1.145"/>
    </reaction>
</comment>
<accession>F2UZE8</accession>
<feature type="transmembrane region" description="Helical" evidence="7">
    <location>
        <begin position="213"/>
        <end position="230"/>
    </location>
</feature>
<comment type="pathway">
    <text evidence="7">Protein modification; lipoprotein biosynthesis (diacylglyceryl transfer).</text>
</comment>
<reference evidence="11" key="1">
    <citation type="submission" date="2010-02" db="EMBL/GenBank/DDBJ databases">
        <title>The Genome Sequence of Prevotella oris strain C735.</title>
        <authorList>
            <consortium name="The Broad Institute Genome Sequencing Platform"/>
            <person name="Ward D."/>
            <person name="Feldgarden M."/>
            <person name="Earl A."/>
            <person name="Young S.K."/>
            <person name="Zeng Q."/>
            <person name="Koehrsen M."/>
            <person name="Alvarado L."/>
            <person name="Berlin A."/>
            <person name="Bochicchio J."/>
            <person name="Borenstein D."/>
            <person name="Chapman S.B."/>
            <person name="Chen Z."/>
            <person name="Engels R."/>
            <person name="Freedman E."/>
            <person name="Gellesch M."/>
            <person name="Goldberg J."/>
            <person name="Griggs A."/>
            <person name="Gujja S."/>
            <person name="Heilman E."/>
            <person name="Heiman D."/>
            <person name="Hepburn T."/>
            <person name="Howarth C."/>
            <person name="Jen D."/>
            <person name="Larson L."/>
            <person name="Mehta T."/>
            <person name="Park D."/>
            <person name="Pearson M."/>
            <person name="Roberts A."/>
            <person name="Saif S."/>
            <person name="Shea T."/>
            <person name="Shenoy N."/>
            <person name="Sisk P."/>
            <person name="Stolte C."/>
            <person name="Sykes S."/>
            <person name="Thomson T."/>
            <person name="Walk T."/>
            <person name="White J."/>
            <person name="Yandava C."/>
            <person name="Sibley C.D."/>
            <person name="Field T.R."/>
            <person name="Grinwis M."/>
            <person name="Eshaghurshan C.S."/>
            <person name="Surette M.G."/>
            <person name="Haas B."/>
            <person name="Nusbaum C."/>
            <person name="Birren B."/>
        </authorList>
    </citation>
    <scope>NUCLEOTIDE SEQUENCE [LARGE SCALE GENOMIC DNA]</scope>
    <source>
        <strain evidence="11">C505</strain>
    </source>
</reference>
<dbReference type="EMBL" id="ACRE02000006">
    <property type="protein sequence ID" value="EGE37552.2"/>
    <property type="molecule type" value="Genomic_DNA"/>
</dbReference>
<proteinExistence type="inferred from homology"/>
<feature type="compositionally biased region" description="Low complexity" evidence="8">
    <location>
        <begin position="341"/>
        <end position="360"/>
    </location>
</feature>
<dbReference type="GO" id="GO:0005886">
    <property type="term" value="C:plasma membrane"/>
    <property type="evidence" value="ECO:0007669"/>
    <property type="project" value="UniProtKB-SubCell"/>
</dbReference>
<feature type="transmembrane region" description="Helical" evidence="7">
    <location>
        <begin position="123"/>
        <end position="144"/>
    </location>
</feature>
<feature type="transmembrane region" description="Helical" evidence="7">
    <location>
        <begin position="48"/>
        <end position="69"/>
    </location>
</feature>
<comment type="similarity">
    <text evidence="1 7">Belongs to the Lgt family.</text>
</comment>